<protein>
    <recommendedName>
        <fullName evidence="8">Splicing factor U2AF subunit</fullName>
    </recommendedName>
    <alternativeName>
        <fullName evidence="8">U2 snRNP auxiliary factor large subunit</fullName>
    </alternativeName>
</protein>
<comment type="subcellular location">
    <subcellularLocation>
        <location evidence="1 8">Nucleus</location>
    </subcellularLocation>
</comment>
<gene>
    <name evidence="11" type="ORF">LTR77_003565</name>
</gene>
<dbReference type="InterPro" id="IPR006529">
    <property type="entry name" value="U2AF_lg"/>
</dbReference>
<comment type="function">
    <text evidence="8">Necessary for the splicing of pre-mRNA.</text>
</comment>
<dbReference type="InterPro" id="IPR003954">
    <property type="entry name" value="RRM_euk-type"/>
</dbReference>
<comment type="similarity">
    <text evidence="8">Belongs to the splicing factor SR family.</text>
</comment>
<keyword evidence="5 8" id="KW-0508">mRNA splicing</keyword>
<dbReference type="SMART" id="SM00361">
    <property type="entry name" value="RRM_1"/>
    <property type="match status" value="1"/>
</dbReference>
<dbReference type="AlphaFoldDB" id="A0AAV9PGL0"/>
<dbReference type="Pfam" id="PF00076">
    <property type="entry name" value="RRM_1"/>
    <property type="match status" value="2"/>
</dbReference>
<dbReference type="GO" id="GO:0003723">
    <property type="term" value="F:RNA binding"/>
    <property type="evidence" value="ECO:0007669"/>
    <property type="project" value="UniProtKB-UniRule"/>
</dbReference>
<dbReference type="RefSeq" id="XP_064660772.1">
    <property type="nucleotide sequence ID" value="XM_064800821.1"/>
</dbReference>
<evidence type="ECO:0000313" key="11">
    <source>
        <dbReference type="EMBL" id="KAK5171928.1"/>
    </source>
</evidence>
<name>A0AAV9PGL0_9PEZI</name>
<evidence type="ECO:0000313" key="12">
    <source>
        <dbReference type="Proteomes" id="UP001337655"/>
    </source>
</evidence>
<feature type="domain" description="RRM" evidence="10">
    <location>
        <begin position="365"/>
        <end position="444"/>
    </location>
</feature>
<evidence type="ECO:0000256" key="1">
    <source>
        <dbReference type="ARBA" id="ARBA00004123"/>
    </source>
</evidence>
<evidence type="ECO:0000256" key="7">
    <source>
        <dbReference type="PROSITE-ProRule" id="PRU00176"/>
    </source>
</evidence>
<dbReference type="GO" id="GO:0008380">
    <property type="term" value="P:RNA splicing"/>
    <property type="evidence" value="ECO:0007669"/>
    <property type="project" value="UniProtKB-KW"/>
</dbReference>
<evidence type="ECO:0000256" key="8">
    <source>
        <dbReference type="RuleBase" id="RU364135"/>
    </source>
</evidence>
<proteinExistence type="inferred from homology"/>
<feature type="region of interest" description="Disordered" evidence="9">
    <location>
        <begin position="1"/>
        <end position="165"/>
    </location>
</feature>
<keyword evidence="6 8" id="KW-0539">Nucleus</keyword>
<accession>A0AAV9PGL0</accession>
<keyword evidence="3" id="KW-0677">Repeat</keyword>
<feature type="compositionally biased region" description="Basic and acidic residues" evidence="9">
    <location>
        <begin position="44"/>
        <end position="164"/>
    </location>
</feature>
<evidence type="ECO:0000256" key="2">
    <source>
        <dbReference type="ARBA" id="ARBA00022664"/>
    </source>
</evidence>
<dbReference type="Gene3D" id="3.30.70.330">
    <property type="match status" value="3"/>
</dbReference>
<dbReference type="GO" id="GO:0006397">
    <property type="term" value="P:mRNA processing"/>
    <property type="evidence" value="ECO:0007669"/>
    <property type="project" value="UniProtKB-KW"/>
</dbReference>
<evidence type="ECO:0000256" key="6">
    <source>
        <dbReference type="ARBA" id="ARBA00023242"/>
    </source>
</evidence>
<dbReference type="SUPFAM" id="SSF54928">
    <property type="entry name" value="RNA-binding domain, RBD"/>
    <property type="match status" value="2"/>
</dbReference>
<evidence type="ECO:0000256" key="9">
    <source>
        <dbReference type="SAM" id="MobiDB-lite"/>
    </source>
</evidence>
<evidence type="ECO:0000256" key="5">
    <source>
        <dbReference type="ARBA" id="ARBA00023187"/>
    </source>
</evidence>
<dbReference type="CDD" id="cd12232">
    <property type="entry name" value="RRM3_U2AF65"/>
    <property type="match status" value="1"/>
</dbReference>
<keyword evidence="12" id="KW-1185">Reference proteome</keyword>
<dbReference type="CDD" id="cd12231">
    <property type="entry name" value="RRM2_U2AF65"/>
    <property type="match status" value="1"/>
</dbReference>
<dbReference type="PANTHER" id="PTHR23139">
    <property type="entry name" value="RNA-BINDING PROTEIN"/>
    <property type="match status" value="1"/>
</dbReference>
<dbReference type="GeneID" id="89924911"/>
<feature type="domain" description="RRM" evidence="10">
    <location>
        <begin position="473"/>
        <end position="564"/>
    </location>
</feature>
<keyword evidence="4 7" id="KW-0694">RNA-binding</keyword>
<evidence type="ECO:0000256" key="4">
    <source>
        <dbReference type="ARBA" id="ARBA00022884"/>
    </source>
</evidence>
<keyword evidence="2 8" id="KW-0507">mRNA processing</keyword>
<dbReference type="EMBL" id="JAVRRT010000005">
    <property type="protein sequence ID" value="KAK5171928.1"/>
    <property type="molecule type" value="Genomic_DNA"/>
</dbReference>
<dbReference type="InterPro" id="IPR035979">
    <property type="entry name" value="RBD_domain_sf"/>
</dbReference>
<dbReference type="NCBIfam" id="TIGR01642">
    <property type="entry name" value="U2AF_lg"/>
    <property type="match status" value="1"/>
</dbReference>
<evidence type="ECO:0000256" key="3">
    <source>
        <dbReference type="ARBA" id="ARBA00022737"/>
    </source>
</evidence>
<comment type="caution">
    <text evidence="11">The sequence shown here is derived from an EMBL/GenBank/DDBJ whole genome shotgun (WGS) entry which is preliminary data.</text>
</comment>
<sequence length="572" mass="64134">MSDRRLQSSRDDRRRDRDGDRGGRERNRSRSPRRDAPTMAPPRNRGDHGELDSYSHSRGHREREREERYGGYGGRDSRRDNRDWDRDRDRGSARRDARRDDDGRRRDNRRDRDAYDDRRRPRDDRERRDVDRDRARDRDDMQQMERQSVKKEGGSPPRKVKEPTPDLTDVVPILQKKRRMTQWDIKPPGYENVTAEQAKLSGMFPLPGAPRQQPMDPTKLKAFMDQPGGSANGAALKPSTARQSKRLFVYKLPASATDDKVAEFFNLQLNGTNVTRGVDPCISAQVSKDGSYALLEFKTPEDATNALALDGTVMDAGAMDTSTGQSGHDSGLSIKRPKDYIVPAVTDETENPAGVLSSTVPDTQYKVSVTNIPVYLSEEQVQELLVSFGELKNFVLVQDTSSGQSRGIAFCEYTNAKEATDIAVESLDGMELGDSILKVQRASIGIQQMSGELSVNAMSMMAGTTNKDADSGRVLCLMNMITPEELMDADEADEILEDVKEECVKYGPILEVKMPRPTTGNRQNNGIGKIYIKYEDSSSAKKALAALAGRKFADRTVVVTVFGEEYFDVNAW</sequence>
<feature type="domain" description="RRM" evidence="10">
    <location>
        <begin position="245"/>
        <end position="326"/>
    </location>
</feature>
<reference evidence="11 12" key="1">
    <citation type="submission" date="2023-08" db="EMBL/GenBank/DDBJ databases">
        <title>Black Yeasts Isolated from many extreme environments.</title>
        <authorList>
            <person name="Coleine C."/>
            <person name="Stajich J.E."/>
            <person name="Selbmann L."/>
        </authorList>
    </citation>
    <scope>NUCLEOTIDE SEQUENCE [LARGE SCALE GENOMIC DNA]</scope>
    <source>
        <strain evidence="11 12">CCFEE 5935</strain>
    </source>
</reference>
<dbReference type="GO" id="GO:0005634">
    <property type="term" value="C:nucleus"/>
    <property type="evidence" value="ECO:0007669"/>
    <property type="project" value="UniProtKB-SubCell"/>
</dbReference>
<dbReference type="Proteomes" id="UP001337655">
    <property type="component" value="Unassembled WGS sequence"/>
</dbReference>
<evidence type="ECO:0000259" key="10">
    <source>
        <dbReference type="PROSITE" id="PS50102"/>
    </source>
</evidence>
<dbReference type="InterPro" id="IPR000504">
    <property type="entry name" value="RRM_dom"/>
</dbReference>
<dbReference type="InterPro" id="IPR012677">
    <property type="entry name" value="Nucleotide-bd_a/b_plait_sf"/>
</dbReference>
<dbReference type="PROSITE" id="PS50102">
    <property type="entry name" value="RRM"/>
    <property type="match status" value="3"/>
</dbReference>
<dbReference type="SMART" id="SM00360">
    <property type="entry name" value="RRM"/>
    <property type="match status" value="3"/>
</dbReference>
<organism evidence="11 12">
    <name type="scientific">Saxophila tyrrhenica</name>
    <dbReference type="NCBI Taxonomy" id="1690608"/>
    <lineage>
        <taxon>Eukaryota</taxon>
        <taxon>Fungi</taxon>
        <taxon>Dikarya</taxon>
        <taxon>Ascomycota</taxon>
        <taxon>Pezizomycotina</taxon>
        <taxon>Dothideomycetes</taxon>
        <taxon>Dothideomycetidae</taxon>
        <taxon>Mycosphaerellales</taxon>
        <taxon>Extremaceae</taxon>
        <taxon>Saxophila</taxon>
    </lineage>
</organism>
<dbReference type="FunFam" id="3.30.70.330:FF:000097">
    <property type="entry name" value="U2 snRNP auxiliary factor large subunit"/>
    <property type="match status" value="1"/>
</dbReference>
<feature type="compositionally biased region" description="Basic and acidic residues" evidence="9">
    <location>
        <begin position="1"/>
        <end position="36"/>
    </location>
</feature>